<keyword evidence="4" id="KW-0804">Transcription</keyword>
<organism evidence="8 9">
    <name type="scientific">Ziziphus jujuba</name>
    <name type="common">Chinese jujube</name>
    <name type="synonym">Ziziphus sativa</name>
    <dbReference type="NCBI Taxonomy" id="326968"/>
    <lineage>
        <taxon>Eukaryota</taxon>
        <taxon>Viridiplantae</taxon>
        <taxon>Streptophyta</taxon>
        <taxon>Embryophyta</taxon>
        <taxon>Tracheophyta</taxon>
        <taxon>Spermatophyta</taxon>
        <taxon>Magnoliopsida</taxon>
        <taxon>eudicotyledons</taxon>
        <taxon>Gunneridae</taxon>
        <taxon>Pentapetalae</taxon>
        <taxon>rosids</taxon>
        <taxon>fabids</taxon>
        <taxon>Rosales</taxon>
        <taxon>Rhamnaceae</taxon>
        <taxon>Paliureae</taxon>
        <taxon>Ziziphus</taxon>
    </lineage>
</organism>
<evidence type="ECO:0000256" key="6">
    <source>
        <dbReference type="SAM" id="MobiDB-lite"/>
    </source>
</evidence>
<evidence type="ECO:0000256" key="1">
    <source>
        <dbReference type="ARBA" id="ARBA00004123"/>
    </source>
</evidence>
<feature type="compositionally biased region" description="Basic and acidic residues" evidence="6">
    <location>
        <begin position="237"/>
        <end position="260"/>
    </location>
</feature>
<feature type="compositionally biased region" description="Basic residues" evidence="6">
    <location>
        <begin position="337"/>
        <end position="353"/>
    </location>
</feature>
<keyword evidence="5" id="KW-0539">Nucleus</keyword>
<dbReference type="GeneID" id="107406633"/>
<proteinExistence type="predicted"/>
<dbReference type="Pfam" id="PF02362">
    <property type="entry name" value="B3"/>
    <property type="match status" value="1"/>
</dbReference>
<evidence type="ECO:0000313" key="9">
    <source>
        <dbReference type="RefSeq" id="XP_048324303.2"/>
    </source>
</evidence>
<dbReference type="SMART" id="SM01019">
    <property type="entry name" value="B3"/>
    <property type="match status" value="1"/>
</dbReference>
<dbReference type="PANTHER" id="PTHR31391">
    <property type="entry name" value="B3 DOMAIN-CONTAINING PROTEIN OS11G0197600-RELATED"/>
    <property type="match status" value="1"/>
</dbReference>
<evidence type="ECO:0000313" key="8">
    <source>
        <dbReference type="Proteomes" id="UP001652623"/>
    </source>
</evidence>
<dbReference type="CDD" id="cd10017">
    <property type="entry name" value="B3_DNA"/>
    <property type="match status" value="1"/>
</dbReference>
<feature type="compositionally biased region" description="Basic and acidic residues" evidence="6">
    <location>
        <begin position="314"/>
        <end position="323"/>
    </location>
</feature>
<dbReference type="InterPro" id="IPR044837">
    <property type="entry name" value="REM16-like"/>
</dbReference>
<feature type="region of interest" description="Disordered" evidence="6">
    <location>
        <begin position="237"/>
        <end position="353"/>
    </location>
</feature>
<reference evidence="9" key="1">
    <citation type="submission" date="2025-08" db="UniProtKB">
        <authorList>
            <consortium name="RefSeq"/>
        </authorList>
    </citation>
    <scope>IDENTIFICATION</scope>
    <source>
        <tissue evidence="9">Seedling</tissue>
    </source>
</reference>
<dbReference type="PROSITE" id="PS50863">
    <property type="entry name" value="B3"/>
    <property type="match status" value="1"/>
</dbReference>
<evidence type="ECO:0000256" key="3">
    <source>
        <dbReference type="ARBA" id="ARBA00023125"/>
    </source>
</evidence>
<gene>
    <name evidence="9" type="primary">LOC107406633</name>
</gene>
<protein>
    <submittedName>
        <fullName evidence="9">B3 domain-containing protein At5g58280 isoform X1</fullName>
    </submittedName>
</protein>
<feature type="domain" description="TF-B3" evidence="7">
    <location>
        <begin position="139"/>
        <end position="230"/>
    </location>
</feature>
<sequence>MTVNGIANTYEEVRKKRLEQNKKIFEDLGISKISKSLTDLTKSENNSQQKLSKFKSKSTCISEPRRSSRVRNPVQSYCDDANVDLPPLRKRSRSRSSSWTSYAVRPLDEVKLASYEERVAALKAAEELQSNLQSENPCFVKSMVRSHVYSCFWLGLPTKFCEEHLSSSVVDMTLEDESGQEFEAIYIGKRTGLSGGWRAFALDHKLDDGDALVFELIEPTRFKVYIIRASMVSGGECDTKMHDKENTTERKRKSKVDMKLRSQSNQAKKKTTKASISKNDDSKSLPELSAKCPIGNEIKQERNPTEKNGCASQKLEKKGRGEVNESNIVGDGDKGLTRKPRRKPASRSFRKRA</sequence>
<accession>A0ABM3IAC5</accession>
<dbReference type="SUPFAM" id="SSF101936">
    <property type="entry name" value="DNA-binding pseudobarrel domain"/>
    <property type="match status" value="1"/>
</dbReference>
<dbReference type="RefSeq" id="XP_048324303.2">
    <property type="nucleotide sequence ID" value="XM_048468346.2"/>
</dbReference>
<dbReference type="InterPro" id="IPR015300">
    <property type="entry name" value="DNA-bd_pseudobarrel_sf"/>
</dbReference>
<evidence type="ECO:0000259" key="7">
    <source>
        <dbReference type="PROSITE" id="PS50863"/>
    </source>
</evidence>
<comment type="subcellular location">
    <subcellularLocation>
        <location evidence="1">Nucleus</location>
    </subcellularLocation>
</comment>
<evidence type="ECO:0000256" key="4">
    <source>
        <dbReference type="ARBA" id="ARBA00023163"/>
    </source>
</evidence>
<keyword evidence="8" id="KW-1185">Reference proteome</keyword>
<evidence type="ECO:0000256" key="5">
    <source>
        <dbReference type="ARBA" id="ARBA00023242"/>
    </source>
</evidence>
<dbReference type="Gene3D" id="2.40.330.10">
    <property type="entry name" value="DNA-binding pseudobarrel domain"/>
    <property type="match status" value="1"/>
</dbReference>
<keyword evidence="3" id="KW-0238">DNA-binding</keyword>
<name>A0ABM3IAC5_ZIZJJ</name>
<dbReference type="Proteomes" id="UP001652623">
    <property type="component" value="Chromosome 10"/>
</dbReference>
<dbReference type="PANTHER" id="PTHR31391:SF3">
    <property type="entry name" value="B3 DOMAIN-CONTAINING PROTEIN OS05G0481400"/>
    <property type="match status" value="1"/>
</dbReference>
<evidence type="ECO:0000256" key="2">
    <source>
        <dbReference type="ARBA" id="ARBA00023015"/>
    </source>
</evidence>
<dbReference type="InterPro" id="IPR003340">
    <property type="entry name" value="B3_DNA-bd"/>
</dbReference>
<keyword evidence="2" id="KW-0805">Transcription regulation</keyword>